<dbReference type="PANTHER" id="PTHR22617">
    <property type="entry name" value="CHEMOTAXIS SENSOR HISTIDINE KINASE-RELATED"/>
    <property type="match status" value="1"/>
</dbReference>
<evidence type="ECO:0000259" key="4">
    <source>
        <dbReference type="PROSITE" id="PS50851"/>
    </source>
</evidence>
<dbReference type="Proteomes" id="UP000503447">
    <property type="component" value="Chromosome"/>
</dbReference>
<dbReference type="SMART" id="SM00260">
    <property type="entry name" value="CheW"/>
    <property type="match status" value="1"/>
</dbReference>
<dbReference type="AlphaFoldDB" id="A0A6M5YWU5"/>
<proteinExistence type="predicted"/>
<dbReference type="EMBL" id="CP053452">
    <property type="protein sequence ID" value="QJW97683.1"/>
    <property type="molecule type" value="Genomic_DNA"/>
</dbReference>
<dbReference type="GO" id="GO:0007165">
    <property type="term" value="P:signal transduction"/>
    <property type="evidence" value="ECO:0007669"/>
    <property type="project" value="InterPro"/>
</dbReference>
<dbReference type="PANTHER" id="PTHR22617:SF45">
    <property type="entry name" value="CHEMOTAXIS PROTEIN CHEW"/>
    <property type="match status" value="1"/>
</dbReference>
<organism evidence="5 6">
    <name type="scientific">Frigoriglobus tundricola</name>
    <dbReference type="NCBI Taxonomy" id="2774151"/>
    <lineage>
        <taxon>Bacteria</taxon>
        <taxon>Pseudomonadati</taxon>
        <taxon>Planctomycetota</taxon>
        <taxon>Planctomycetia</taxon>
        <taxon>Gemmatales</taxon>
        <taxon>Gemmataceae</taxon>
        <taxon>Frigoriglobus</taxon>
    </lineage>
</organism>
<protein>
    <recommendedName>
        <fullName evidence="2">Chemotaxis protein CheW</fullName>
    </recommendedName>
</protein>
<dbReference type="Pfam" id="PF01584">
    <property type="entry name" value="CheW"/>
    <property type="match status" value="1"/>
</dbReference>
<evidence type="ECO:0000256" key="3">
    <source>
        <dbReference type="ARBA" id="ARBA00022490"/>
    </source>
</evidence>
<dbReference type="Gene3D" id="2.40.50.180">
    <property type="entry name" value="CheA-289, Domain 4"/>
    <property type="match status" value="1"/>
</dbReference>
<sequence>MSTTALPLHTIDPTEQCWNRIGVRGDRSCPELAKVTHCNNCPVFAAAGRRFLDAPSPVGYLEEWTTRLAARDDDREGDQTSVLVFRLGDEWLALPVAVLVEVTRPRVVHRVPHRGGLLAGLVNIRGELNLCVRMDQFLGVEGGAEPDPEQRRLVVVRHATDRWVFAADEVDQVHRVLLPDLSAAAPTLARAHARMTRGVFPHAGRSVGLLDDTRLFQTLRERLR</sequence>
<gene>
    <name evidence="5" type="ORF">FTUN_5260</name>
</gene>
<evidence type="ECO:0000313" key="5">
    <source>
        <dbReference type="EMBL" id="QJW97683.1"/>
    </source>
</evidence>
<dbReference type="RefSeq" id="WP_171473008.1">
    <property type="nucleotide sequence ID" value="NZ_CP053452.2"/>
</dbReference>
<dbReference type="InterPro" id="IPR002545">
    <property type="entry name" value="CheW-lke_dom"/>
</dbReference>
<accession>A0A6M5YWU5</accession>
<dbReference type="Gene3D" id="2.30.30.40">
    <property type="entry name" value="SH3 Domains"/>
    <property type="match status" value="1"/>
</dbReference>
<dbReference type="CDD" id="cd00588">
    <property type="entry name" value="CheW_like"/>
    <property type="match status" value="1"/>
</dbReference>
<evidence type="ECO:0000256" key="1">
    <source>
        <dbReference type="ARBA" id="ARBA00004496"/>
    </source>
</evidence>
<keyword evidence="3" id="KW-0963">Cytoplasm</keyword>
<keyword evidence="6" id="KW-1185">Reference proteome</keyword>
<comment type="subcellular location">
    <subcellularLocation>
        <location evidence="1">Cytoplasm</location>
    </subcellularLocation>
</comment>
<dbReference type="SUPFAM" id="SSF50341">
    <property type="entry name" value="CheW-like"/>
    <property type="match status" value="1"/>
</dbReference>
<evidence type="ECO:0000256" key="2">
    <source>
        <dbReference type="ARBA" id="ARBA00021483"/>
    </source>
</evidence>
<reference evidence="6" key="1">
    <citation type="submission" date="2020-05" db="EMBL/GenBank/DDBJ databases">
        <title>Frigoriglobus tundricola gen. nov., sp. nov., a psychrotolerant cellulolytic planctomycete of the family Gemmataceae with two divergent copies of 16S rRNA gene.</title>
        <authorList>
            <person name="Kulichevskaya I.S."/>
            <person name="Ivanova A.A."/>
            <person name="Naumoff D.G."/>
            <person name="Beletsky A.V."/>
            <person name="Rijpstra W.I.C."/>
            <person name="Sinninghe Damste J.S."/>
            <person name="Mardanov A.V."/>
            <person name="Ravin N.V."/>
            <person name="Dedysh S.N."/>
        </authorList>
    </citation>
    <scope>NUCLEOTIDE SEQUENCE [LARGE SCALE GENOMIC DNA]</scope>
    <source>
        <strain evidence="6">PL17</strain>
    </source>
</reference>
<dbReference type="InterPro" id="IPR039315">
    <property type="entry name" value="CheW"/>
</dbReference>
<name>A0A6M5YWU5_9BACT</name>
<dbReference type="GO" id="GO:0005829">
    <property type="term" value="C:cytosol"/>
    <property type="evidence" value="ECO:0007669"/>
    <property type="project" value="TreeGrafter"/>
</dbReference>
<feature type="domain" description="CheW-like" evidence="4">
    <location>
        <begin position="79"/>
        <end position="221"/>
    </location>
</feature>
<dbReference type="KEGG" id="ftj:FTUN_5260"/>
<evidence type="ECO:0000313" key="6">
    <source>
        <dbReference type="Proteomes" id="UP000503447"/>
    </source>
</evidence>
<dbReference type="InterPro" id="IPR036061">
    <property type="entry name" value="CheW-like_dom_sf"/>
</dbReference>
<dbReference type="PROSITE" id="PS50851">
    <property type="entry name" value="CHEW"/>
    <property type="match status" value="1"/>
</dbReference>
<dbReference type="GO" id="GO:0006935">
    <property type="term" value="P:chemotaxis"/>
    <property type="evidence" value="ECO:0007669"/>
    <property type="project" value="InterPro"/>
</dbReference>